<dbReference type="InterPro" id="IPR004688">
    <property type="entry name" value="Ni/Co_transpt"/>
</dbReference>
<evidence type="ECO:0000256" key="2">
    <source>
        <dbReference type="ARBA" id="ARBA00010892"/>
    </source>
</evidence>
<gene>
    <name evidence="9" type="ORF">AB0I59_34625</name>
</gene>
<keyword evidence="5 8" id="KW-0812">Transmembrane</keyword>
<feature type="transmembrane region" description="Helical" evidence="8">
    <location>
        <begin position="25"/>
        <end position="48"/>
    </location>
</feature>
<evidence type="ECO:0000256" key="6">
    <source>
        <dbReference type="ARBA" id="ARBA00022989"/>
    </source>
</evidence>
<dbReference type="RefSeq" id="WP_358139658.1">
    <property type="nucleotide sequence ID" value="NZ_JBFALK010000024.1"/>
</dbReference>
<feature type="transmembrane region" description="Helical" evidence="8">
    <location>
        <begin position="54"/>
        <end position="71"/>
    </location>
</feature>
<dbReference type="EMBL" id="JBFALK010000024">
    <property type="protein sequence ID" value="MEV0973756.1"/>
    <property type="molecule type" value="Genomic_DNA"/>
</dbReference>
<evidence type="ECO:0000256" key="4">
    <source>
        <dbReference type="ARBA" id="ARBA00022596"/>
    </source>
</evidence>
<dbReference type="PANTHER" id="PTHR31611">
    <property type="entry name" value="HIGH-AFFINITY NICKEL TRANSPORT PROTEIN NIC1"/>
    <property type="match status" value="1"/>
</dbReference>
<organism evidence="9 10">
    <name type="scientific">Microtetraspora glauca</name>
    <dbReference type="NCBI Taxonomy" id="1996"/>
    <lineage>
        <taxon>Bacteria</taxon>
        <taxon>Bacillati</taxon>
        <taxon>Actinomycetota</taxon>
        <taxon>Actinomycetes</taxon>
        <taxon>Streptosporangiales</taxon>
        <taxon>Streptosporangiaceae</taxon>
        <taxon>Microtetraspora</taxon>
    </lineage>
</organism>
<reference evidence="9 10" key="1">
    <citation type="submission" date="2024-06" db="EMBL/GenBank/DDBJ databases">
        <title>The Natural Products Discovery Center: Release of the First 8490 Sequenced Strains for Exploring Actinobacteria Biosynthetic Diversity.</title>
        <authorList>
            <person name="Kalkreuter E."/>
            <person name="Kautsar S.A."/>
            <person name="Yang D."/>
            <person name="Bader C.D."/>
            <person name="Teijaro C.N."/>
            <person name="Fluegel L."/>
            <person name="Davis C.M."/>
            <person name="Simpson J.R."/>
            <person name="Lauterbach L."/>
            <person name="Steele A.D."/>
            <person name="Gui C."/>
            <person name="Meng S."/>
            <person name="Li G."/>
            <person name="Viehrig K."/>
            <person name="Ye F."/>
            <person name="Su P."/>
            <person name="Kiefer A.F."/>
            <person name="Nichols A."/>
            <person name="Cepeda A.J."/>
            <person name="Yan W."/>
            <person name="Fan B."/>
            <person name="Jiang Y."/>
            <person name="Adhikari A."/>
            <person name="Zheng C.-J."/>
            <person name="Schuster L."/>
            <person name="Cowan T.M."/>
            <person name="Smanski M.J."/>
            <person name="Chevrette M.G."/>
            <person name="De Carvalho L.P.S."/>
            <person name="Shen B."/>
        </authorList>
    </citation>
    <scope>NUCLEOTIDE SEQUENCE [LARGE SCALE GENOMIC DNA]</scope>
    <source>
        <strain evidence="9 10">NPDC050100</strain>
    </source>
</reference>
<accession>A0ABV3GQU4</accession>
<feature type="transmembrane region" description="Helical" evidence="8">
    <location>
        <begin position="144"/>
        <end position="169"/>
    </location>
</feature>
<keyword evidence="4" id="KW-0533">Nickel</keyword>
<evidence type="ECO:0000313" key="9">
    <source>
        <dbReference type="EMBL" id="MEV0973756.1"/>
    </source>
</evidence>
<evidence type="ECO:0000256" key="3">
    <source>
        <dbReference type="ARBA" id="ARBA00022448"/>
    </source>
</evidence>
<keyword evidence="7 8" id="KW-0472">Membrane</keyword>
<evidence type="ECO:0000256" key="7">
    <source>
        <dbReference type="ARBA" id="ARBA00023136"/>
    </source>
</evidence>
<feature type="transmembrane region" description="Helical" evidence="8">
    <location>
        <begin position="243"/>
        <end position="265"/>
    </location>
</feature>
<evidence type="ECO:0000256" key="8">
    <source>
        <dbReference type="RuleBase" id="RU362101"/>
    </source>
</evidence>
<sequence>MLSDRAGTITANPHKGIDRRDWTRIGAMAAVIVLLHAVAWGTLLLGVLPGHYTIGSQVFGLGLGVTAYTLGMRHAFDADHLAAIDNTTRKLMNDGGRKPVSVGFWFALGHSSVVLILALIILVGARGVGMLTSERSTAHHVLSFMGTSVSAGFLYLIGLLNLAALIGIVKVFRRMRRGDFDEAELENRLNSRGFLNRFLGGLTRSVRSPVQMFPLGLVFGLGFDTATEVTMLVLAGTGAVGGLPWHVIIVLPLLFAAGMTLLDTIDGTFMNVAYGWAFANPIRKVYYNITVTGLSVAVALVIGSIELVAILRDDFGLDNPVTAWISGLDLNNVGFVIVGLFVVVWGVSIGYWHLFRLERRLEQGYERAPEAPPVP</sequence>
<feature type="transmembrane region" description="Helical" evidence="8">
    <location>
        <begin position="285"/>
        <end position="310"/>
    </location>
</feature>
<dbReference type="PANTHER" id="PTHR31611:SF0">
    <property type="entry name" value="HIGH-AFFINITY NICKEL TRANSPORT PROTEIN NIC1"/>
    <property type="match status" value="1"/>
</dbReference>
<dbReference type="InterPro" id="IPR011541">
    <property type="entry name" value="Ni/Co_transpt_high_affinity"/>
</dbReference>
<dbReference type="Proteomes" id="UP001551675">
    <property type="component" value="Unassembled WGS sequence"/>
</dbReference>
<feature type="transmembrane region" description="Helical" evidence="8">
    <location>
        <begin position="102"/>
        <end position="124"/>
    </location>
</feature>
<comment type="caution">
    <text evidence="9">The sequence shown here is derived from an EMBL/GenBank/DDBJ whole genome shotgun (WGS) entry which is preliminary data.</text>
</comment>
<name>A0ABV3GQU4_MICGL</name>
<comment type="similarity">
    <text evidence="2 8">Belongs to the NiCoT transporter (TC 2.A.52) family.</text>
</comment>
<dbReference type="NCBIfam" id="TIGR00802">
    <property type="entry name" value="nico"/>
    <property type="match status" value="1"/>
</dbReference>
<dbReference type="Pfam" id="PF03824">
    <property type="entry name" value="NicO"/>
    <property type="match status" value="1"/>
</dbReference>
<keyword evidence="3 8" id="KW-0813">Transport</keyword>
<keyword evidence="10" id="KW-1185">Reference proteome</keyword>
<evidence type="ECO:0000256" key="5">
    <source>
        <dbReference type="ARBA" id="ARBA00022692"/>
    </source>
</evidence>
<feature type="transmembrane region" description="Helical" evidence="8">
    <location>
        <begin position="213"/>
        <end position="237"/>
    </location>
</feature>
<evidence type="ECO:0000313" key="10">
    <source>
        <dbReference type="Proteomes" id="UP001551675"/>
    </source>
</evidence>
<feature type="transmembrane region" description="Helical" evidence="8">
    <location>
        <begin position="330"/>
        <end position="352"/>
    </location>
</feature>
<keyword evidence="6 8" id="KW-1133">Transmembrane helix</keyword>
<proteinExistence type="inferred from homology"/>
<evidence type="ECO:0000256" key="1">
    <source>
        <dbReference type="ARBA" id="ARBA00004127"/>
    </source>
</evidence>
<protein>
    <recommendedName>
        <fullName evidence="8">Nickel/cobalt efflux system</fullName>
    </recommendedName>
</protein>
<comment type="subcellular location">
    <subcellularLocation>
        <location evidence="8">Cell membrane</location>
        <topology evidence="8">Multi-pass membrane protein</topology>
    </subcellularLocation>
    <subcellularLocation>
        <location evidence="1">Endomembrane system</location>
        <topology evidence="1">Multi-pass membrane protein</topology>
    </subcellularLocation>
</comment>